<evidence type="ECO:0000256" key="1">
    <source>
        <dbReference type="SAM" id="MobiDB-lite"/>
    </source>
</evidence>
<protein>
    <recommendedName>
        <fullName evidence="4">Transposase</fullName>
    </recommendedName>
</protein>
<dbReference type="KEGG" id="theu:HPC62_06020"/>
<feature type="compositionally biased region" description="Acidic residues" evidence="1">
    <location>
        <begin position="208"/>
        <end position="239"/>
    </location>
</feature>
<name>A0A6M8BF78_9CYAN</name>
<feature type="compositionally biased region" description="Acidic residues" evidence="1">
    <location>
        <begin position="110"/>
        <end position="121"/>
    </location>
</feature>
<dbReference type="Proteomes" id="UP000505210">
    <property type="component" value="Chromosome"/>
</dbReference>
<feature type="compositionally biased region" description="Low complexity" evidence="1">
    <location>
        <begin position="72"/>
        <end position="85"/>
    </location>
</feature>
<sequence>MPPTKLTDSDKQKILALYRQSDETTTSLAQQFSVSTSTISRILKQSLSEAEYDALIQKKRAAGSSKSEAENATDVSTAASTAVALESEEDPQPPQPDVFSAVPQAVPEAVEPDADEMDAAEPDSARRDGRRQRRRSGSVPPEPSKPSTVAPPKLAKKKRIDEDGAIASVESAFAADAELVEEDSAEPVVAELEAVERDILKHEGVFTDIDEEDDDDLDDEDLTDDLDDDLDDGLDDEDDGSLLDAAVELDDLTGGLHSNIPLHIAPLSEAKLPKSCYLVVDRTSDLVTRPLKDFAGLGLIPDDQEEERTLPVFDNHRVAKRYVRRMQRVVKIPDGQVFLKASPYLQAKGITRLLIDGRVYSL</sequence>
<organism evidence="2 3">
    <name type="scientific">Thermoleptolyngbya sichuanensis A183</name>
    <dbReference type="NCBI Taxonomy" id="2737172"/>
    <lineage>
        <taxon>Bacteria</taxon>
        <taxon>Bacillati</taxon>
        <taxon>Cyanobacteriota</taxon>
        <taxon>Cyanophyceae</taxon>
        <taxon>Oculatellales</taxon>
        <taxon>Oculatellaceae</taxon>
        <taxon>Thermoleptolyngbya</taxon>
        <taxon>Thermoleptolyngbya sichuanensis</taxon>
    </lineage>
</organism>
<feature type="region of interest" description="Disordered" evidence="1">
    <location>
        <begin position="203"/>
        <end position="239"/>
    </location>
</feature>
<dbReference type="EMBL" id="CP053661">
    <property type="protein sequence ID" value="QKD81813.1"/>
    <property type="molecule type" value="Genomic_DNA"/>
</dbReference>
<gene>
    <name evidence="2" type="ORF">HPC62_06020</name>
</gene>
<reference evidence="2 3" key="1">
    <citation type="submission" date="2020-05" db="EMBL/GenBank/DDBJ databases">
        <title>Complete genome sequence of of a novel Thermoleptolyngbya strain isolated from hot springs of Ganzi, Sichuan China.</title>
        <authorList>
            <person name="Tang J."/>
            <person name="Daroch M."/>
            <person name="Li L."/>
            <person name="Waleron K."/>
            <person name="Waleron M."/>
            <person name="Waleron M."/>
        </authorList>
    </citation>
    <scope>NUCLEOTIDE SEQUENCE [LARGE SCALE GENOMIC DNA]</scope>
    <source>
        <strain evidence="2 3">PKUAC-SCTA183</strain>
    </source>
</reference>
<evidence type="ECO:0008006" key="4">
    <source>
        <dbReference type="Google" id="ProtNLM"/>
    </source>
</evidence>
<evidence type="ECO:0000313" key="3">
    <source>
        <dbReference type="Proteomes" id="UP000505210"/>
    </source>
</evidence>
<dbReference type="RefSeq" id="WP_172354201.1">
    <property type="nucleotide sequence ID" value="NZ_CP053661.1"/>
</dbReference>
<proteinExistence type="predicted"/>
<dbReference type="AlphaFoldDB" id="A0A6M8BF78"/>
<dbReference type="Gene3D" id="1.10.10.60">
    <property type="entry name" value="Homeodomain-like"/>
    <property type="match status" value="1"/>
</dbReference>
<feature type="region of interest" description="Disordered" evidence="1">
    <location>
        <begin position="59"/>
        <end position="162"/>
    </location>
</feature>
<keyword evidence="3" id="KW-1185">Reference proteome</keyword>
<accession>A0A6M8BF78</accession>
<evidence type="ECO:0000313" key="2">
    <source>
        <dbReference type="EMBL" id="QKD81813.1"/>
    </source>
</evidence>